<dbReference type="PANTHER" id="PTHR11895">
    <property type="entry name" value="TRANSAMIDASE"/>
    <property type="match status" value="1"/>
</dbReference>
<dbReference type="AlphaFoldDB" id="A0A1B9B7B1"/>
<dbReference type="SUPFAM" id="SSF75304">
    <property type="entry name" value="Amidase signature (AS) enzymes"/>
    <property type="match status" value="1"/>
</dbReference>
<reference evidence="4" key="1">
    <citation type="submission" date="2016-05" db="EMBL/GenBank/DDBJ databases">
        <authorList>
            <person name="Liu B."/>
            <person name="Wang J."/>
            <person name="Zhu Y."/>
            <person name="Liu G."/>
            <person name="Chen Q."/>
            <person name="Chen Z."/>
            <person name="Lan J."/>
            <person name="Che J."/>
            <person name="Ge C."/>
            <person name="Shi H."/>
            <person name="Pan Z."/>
            <person name="Liu X."/>
        </authorList>
    </citation>
    <scope>NUCLEOTIDE SEQUENCE [LARGE SCALE GENOMIC DNA]</scope>
    <source>
        <strain evidence="4">FJAT-27215</strain>
    </source>
</reference>
<dbReference type="PANTHER" id="PTHR11895:SF7">
    <property type="entry name" value="GLUTAMYL-TRNA(GLN) AMIDOTRANSFERASE SUBUNIT A, MITOCHONDRIAL"/>
    <property type="match status" value="1"/>
</dbReference>
<dbReference type="InterPro" id="IPR020556">
    <property type="entry name" value="Amidase_CS"/>
</dbReference>
<dbReference type="Gene3D" id="3.90.1300.10">
    <property type="entry name" value="Amidase signature (AS) domain"/>
    <property type="match status" value="1"/>
</dbReference>
<comment type="caution">
    <text evidence="3">The sequence shown here is derived from an EMBL/GenBank/DDBJ whole genome shotgun (WGS) entry which is preliminary data.</text>
</comment>
<gene>
    <name evidence="3" type="ORF">A8F95_18960</name>
</gene>
<name>A0A1B9B7B1_9BACI</name>
<dbReference type="RefSeq" id="WP_095407440.1">
    <property type="nucleotide sequence ID" value="NZ_MAYT01000003.1"/>
</dbReference>
<dbReference type="Proteomes" id="UP000092578">
    <property type="component" value="Unassembled WGS sequence"/>
</dbReference>
<dbReference type="EMBL" id="MAYT01000003">
    <property type="protein sequence ID" value="OCA91987.1"/>
    <property type="molecule type" value="Genomic_DNA"/>
</dbReference>
<dbReference type="InterPro" id="IPR000120">
    <property type="entry name" value="Amidase"/>
</dbReference>
<dbReference type="NCBIfam" id="NF005687">
    <property type="entry name" value="PRK07487.1"/>
    <property type="match status" value="1"/>
</dbReference>
<dbReference type="InterPro" id="IPR036928">
    <property type="entry name" value="AS_sf"/>
</dbReference>
<dbReference type="GO" id="GO:0003824">
    <property type="term" value="F:catalytic activity"/>
    <property type="evidence" value="ECO:0007669"/>
    <property type="project" value="InterPro"/>
</dbReference>
<keyword evidence="4" id="KW-1185">Reference proteome</keyword>
<evidence type="ECO:0000313" key="3">
    <source>
        <dbReference type="EMBL" id="OCA91987.1"/>
    </source>
</evidence>
<evidence type="ECO:0000313" key="4">
    <source>
        <dbReference type="Proteomes" id="UP000092578"/>
    </source>
</evidence>
<proteinExistence type="inferred from homology"/>
<dbReference type="PROSITE" id="PS00571">
    <property type="entry name" value="AMIDASES"/>
    <property type="match status" value="1"/>
</dbReference>
<organism evidence="3 4">
    <name type="scientific">Pseudobacillus wudalianchiensis</name>
    <dbReference type="NCBI Taxonomy" id="1743143"/>
    <lineage>
        <taxon>Bacteria</taxon>
        <taxon>Bacillati</taxon>
        <taxon>Bacillota</taxon>
        <taxon>Bacilli</taxon>
        <taxon>Bacillales</taxon>
        <taxon>Bacillaceae</taxon>
        <taxon>Pseudobacillus</taxon>
    </lineage>
</organism>
<protein>
    <submittedName>
        <fullName evidence="3">Amidase</fullName>
    </submittedName>
</protein>
<accession>A0A1B9B7B1</accession>
<sequence>MQTSQTVNNTKKDELWRWSATELAHAIKTGAISSREAVMSCLNRIEEVNPTLNSLVKVFPEEALAAADEADKAVSKGEKLGVLHGVPVSLKVNSDQAGHATTDGVVALEKNIPEKDGPVATNLRKSGAVILGRSNTPAFSYRWVTSNDLHGRTLNPWDLTRTPGGSSGGAASSVAAGMTPIAHGNDIGGSIRYPAYACGIMGLRPTPGRLPGWYGDPKGDQAPSVQFMSVEGPLARSVSDLRLGFESMSQFDPRDPIYAPAPLLGKALQRPIRVGLLRDVGVQKPTAAVNKALDETAQYLTNAGYAVEEIDVPLFKEAYELWYLLCMMDVAGAVPTIEQMGDVGINKAVSYFFDVTKEFWGETPTLSDYIKGYSRRGTLIYKLQEFLQSYPLLLMPVSTEQAFEQDADIKSRESMRRIISAQWSMMSIALLGFPSVSIPTSVVDGLPVGVQILGMRFREDTLFDAAEVIEAHSTVKTPIDPRS</sequence>
<feature type="domain" description="Amidase" evidence="2">
    <location>
        <begin position="36"/>
        <end position="462"/>
    </location>
</feature>
<comment type="similarity">
    <text evidence="1">Belongs to the amidase family.</text>
</comment>
<evidence type="ECO:0000256" key="1">
    <source>
        <dbReference type="ARBA" id="ARBA00009199"/>
    </source>
</evidence>
<evidence type="ECO:0000259" key="2">
    <source>
        <dbReference type="Pfam" id="PF01425"/>
    </source>
</evidence>
<dbReference type="InterPro" id="IPR023631">
    <property type="entry name" value="Amidase_dom"/>
</dbReference>
<dbReference type="Pfam" id="PF01425">
    <property type="entry name" value="Amidase"/>
    <property type="match status" value="1"/>
</dbReference>